<dbReference type="EMBL" id="NPBS01000173">
    <property type="protein sequence ID" value="PAF22971.1"/>
    <property type="molecule type" value="Genomic_DNA"/>
</dbReference>
<protein>
    <submittedName>
        <fullName evidence="2">Transposase</fullName>
    </submittedName>
</protein>
<evidence type="ECO:0000256" key="1">
    <source>
        <dbReference type="ARBA" id="ARBA00006539"/>
    </source>
</evidence>
<comment type="similarity">
    <text evidence="1">Belongs to the UPF0236 family.</text>
</comment>
<gene>
    <name evidence="2" type="ORF">CHH61_22545</name>
</gene>
<name>A0A268RU08_SHOCL</name>
<evidence type="ECO:0000313" key="3">
    <source>
        <dbReference type="Proteomes" id="UP000216133"/>
    </source>
</evidence>
<sequence length="407" mass="47632">MKQDTIQLPTLKELEKDLFITLQKTFGDVLVKILEDMDQHIADNRDKQRYYLQDKRSVEMDTSFGPVLIQRNYYKDRINGHYVYLLDQYLEFEGSKGFSPLVETLAMEMAVEGTSYRHASSMLEKLLGYKVISHETIRQHILQTEVKYQKPTDQVRQVLFVEVDGLYVKRQRTKRRGKEEKIAAVHEGWIVNGKRTSLVSKRHYIHKGKVPFWEGFEQFLIDNYSYNPKEHYLIINGDGAGWITACQEYFKNAFYTLDRFHVAKEVKSLFKGHKRYREIRKKLAKYDVESFLTELNSAVGTLEDEEAEERLEQFINQLSKYPNALGDYREWLKEKGIDTSNYRTMGASEGTMSVFAKRLKNGRSWCDTGLNAFIDFMVGLKDKLEIKTLLGKVNGLDDHSLEKQPKH</sequence>
<dbReference type="InterPro" id="IPR009620">
    <property type="entry name" value="UPF0236"/>
</dbReference>
<dbReference type="RefSeq" id="WP_095328200.1">
    <property type="nucleotide sequence ID" value="NZ_NPBS01000173.1"/>
</dbReference>
<feature type="non-terminal residue" evidence="2">
    <location>
        <position position="407"/>
    </location>
</feature>
<dbReference type="NCBIfam" id="NF033529">
    <property type="entry name" value="transpos_ISLre2"/>
    <property type="match status" value="1"/>
</dbReference>
<reference evidence="2 3" key="1">
    <citation type="submission" date="2017-07" db="EMBL/GenBank/DDBJ databases">
        <title>Isolation and whole genome analysis of endospore-forming bacteria from heroin.</title>
        <authorList>
            <person name="Kalinowski J."/>
            <person name="Ahrens B."/>
            <person name="Al-Dilaimi A."/>
            <person name="Winkler A."/>
            <person name="Wibberg D."/>
            <person name="Schleenbecker U."/>
            <person name="Ruckert C."/>
            <person name="Wolfel R."/>
            <person name="Grass G."/>
        </authorList>
    </citation>
    <scope>NUCLEOTIDE SEQUENCE [LARGE SCALE GENOMIC DNA]</scope>
    <source>
        <strain evidence="2 3">7523-2</strain>
    </source>
</reference>
<proteinExistence type="inferred from homology"/>
<accession>A0A268RU08</accession>
<evidence type="ECO:0000313" key="2">
    <source>
        <dbReference type="EMBL" id="PAF22971.1"/>
    </source>
</evidence>
<dbReference type="AlphaFoldDB" id="A0A268RU08"/>
<dbReference type="Proteomes" id="UP000216133">
    <property type="component" value="Unassembled WGS sequence"/>
</dbReference>
<comment type="caution">
    <text evidence="2">The sequence shown here is derived from an EMBL/GenBank/DDBJ whole genome shotgun (WGS) entry which is preliminary data.</text>
</comment>
<organism evidence="2 3">
    <name type="scientific">Shouchella clausii</name>
    <name type="common">Alkalihalobacillus clausii</name>
    <dbReference type="NCBI Taxonomy" id="79880"/>
    <lineage>
        <taxon>Bacteria</taxon>
        <taxon>Bacillati</taxon>
        <taxon>Bacillota</taxon>
        <taxon>Bacilli</taxon>
        <taxon>Bacillales</taxon>
        <taxon>Bacillaceae</taxon>
        <taxon>Shouchella</taxon>
    </lineage>
</organism>
<dbReference type="Pfam" id="PF06782">
    <property type="entry name" value="UPF0236"/>
    <property type="match status" value="1"/>
</dbReference>